<dbReference type="AlphaFoldDB" id="A0A7Z0ISX4"/>
<evidence type="ECO:0000256" key="2">
    <source>
        <dbReference type="SAM" id="Phobius"/>
    </source>
</evidence>
<dbReference type="InterPro" id="IPR006311">
    <property type="entry name" value="TAT_signal"/>
</dbReference>
<comment type="caution">
    <text evidence="4">The sequence shown here is derived from an EMBL/GenBank/DDBJ whole genome shotgun (WGS) entry which is preliminary data.</text>
</comment>
<dbReference type="InterPro" id="IPR000674">
    <property type="entry name" value="Ald_Oxase/Xan_DH_a/b"/>
</dbReference>
<feature type="domain" description="Aldehyde oxidase/xanthine dehydrogenase a/b hammerhead" evidence="3">
    <location>
        <begin position="230"/>
        <end position="309"/>
    </location>
</feature>
<feature type="transmembrane region" description="Helical" evidence="2">
    <location>
        <begin position="18"/>
        <end position="36"/>
    </location>
</feature>
<keyword evidence="5" id="KW-1185">Reference proteome</keyword>
<keyword evidence="4" id="KW-0560">Oxidoreductase</keyword>
<proteinExistence type="predicted"/>
<accession>A0A7Z0ISX4</accession>
<dbReference type="InterPro" id="IPR052516">
    <property type="entry name" value="N-heterocyclic_Hydroxylase"/>
</dbReference>
<dbReference type="PANTHER" id="PTHR47495">
    <property type="entry name" value="ALDEHYDE DEHYDROGENASE"/>
    <property type="match status" value="1"/>
</dbReference>
<feature type="region of interest" description="Disordered" evidence="1">
    <location>
        <begin position="744"/>
        <end position="772"/>
    </location>
</feature>
<dbReference type="EC" id="1.3.99.16" evidence="4"/>
<organism evidence="4 5">
    <name type="scientific">Nocardioides panzhihuensis</name>
    <dbReference type="NCBI Taxonomy" id="860243"/>
    <lineage>
        <taxon>Bacteria</taxon>
        <taxon>Bacillati</taxon>
        <taxon>Actinomycetota</taxon>
        <taxon>Actinomycetes</taxon>
        <taxon>Propionibacteriales</taxon>
        <taxon>Nocardioidaceae</taxon>
        <taxon>Nocardioides</taxon>
    </lineage>
</organism>
<dbReference type="InterPro" id="IPR046867">
    <property type="entry name" value="AldOxase/xan_DH_MoCoBD2"/>
</dbReference>
<dbReference type="InterPro" id="IPR012368">
    <property type="entry name" value="OxRdtase_Mopterin-bd_su_IorB"/>
</dbReference>
<keyword evidence="2" id="KW-0812">Transmembrane</keyword>
<dbReference type="Pfam" id="PF20256">
    <property type="entry name" value="MoCoBD_2"/>
    <property type="match status" value="2"/>
</dbReference>
<evidence type="ECO:0000256" key="1">
    <source>
        <dbReference type="SAM" id="MobiDB-lite"/>
    </source>
</evidence>
<dbReference type="SUPFAM" id="SSF56003">
    <property type="entry name" value="Molybdenum cofactor-binding domain"/>
    <property type="match status" value="2"/>
</dbReference>
<dbReference type="PANTHER" id="PTHR47495:SF1">
    <property type="entry name" value="BLL3820 PROTEIN"/>
    <property type="match status" value="1"/>
</dbReference>
<dbReference type="PIRSF" id="PIRSF036389">
    <property type="entry name" value="IOR_B"/>
    <property type="match status" value="1"/>
</dbReference>
<feature type="compositionally biased region" description="Polar residues" evidence="1">
    <location>
        <begin position="762"/>
        <end position="772"/>
    </location>
</feature>
<dbReference type="InterPro" id="IPR008274">
    <property type="entry name" value="AldOxase/xan_DH_MoCoBD1"/>
</dbReference>
<dbReference type="Gene3D" id="3.30.365.10">
    <property type="entry name" value="Aldehyde oxidase/xanthine dehydrogenase, molybdopterin binding domain"/>
    <property type="match status" value="4"/>
</dbReference>
<name>A0A7Z0ISX4_9ACTN</name>
<reference evidence="4 5" key="1">
    <citation type="submission" date="2020-07" db="EMBL/GenBank/DDBJ databases">
        <title>Sequencing the genomes of 1000 actinobacteria strains.</title>
        <authorList>
            <person name="Klenk H.-P."/>
        </authorList>
    </citation>
    <scope>NUCLEOTIDE SEQUENCE [LARGE SCALE GENOMIC DNA]</scope>
    <source>
        <strain evidence="4 5">DSM 26487</strain>
    </source>
</reference>
<dbReference type="EMBL" id="JACBZR010000001">
    <property type="protein sequence ID" value="NYI78228.1"/>
    <property type="molecule type" value="Genomic_DNA"/>
</dbReference>
<dbReference type="RefSeq" id="WP_008357851.1">
    <property type="nucleotide sequence ID" value="NZ_JACBZR010000001.1"/>
</dbReference>
<sequence>MTQDETTYDGPRTSRRTLLGYLVAAPTLSVAVSLGLEQRAAAKVITPPGVADIMDLSDAQLLAVAPTANLISLDLREDGTVHFALPRMEVGQGITTSTAMIIADELDIGLDKIEITLADARPELLMNQLTGGSNTTMTTYLPIRTAAAIARRRLLDAASTMLGGDVPLAALKTVDGKVLAPNGVEISYGELAASASVDETVEVEAQLKEPAEFTVIGTPRNRIDARAAVTGRKQFTMDMDVPGALPTMLCRPPTLNGKVDSVRNRAAVLDMPGVTHVAEIPTGVAVRAETFGQCIDAIRALDVTWGPGPVDGLSDADILERVRRAEIPLAVPKVPLLAKTVETNSTFWFRSNSALETNCAIADVRPGRATVWGGFKAPIVAQERIAEILGLPPTSVTIHVVTGGGSFGRKVFPDAAVEAAQASKAMGVPVKLMWHRADDSRQGRVHPMATTRIRATVLAGEVLTWELRHTGVKNDFTHGFGDVLTATAPRLPVADLGFSETVFALTQAYHYDFGVSTQLLNEIDLGFTTGAMRNIYSPDVATARELTVDKIAAAVGKDPYRFRQAFVREQRAKTVLDAVAQQGHWGRAMPAGTAQGIAINNEYHSFSACLVEIDCRPETVNRKVREGVTGPRVTKVVIGVDAGLVVNPRGLDAQMMSGAMDGIAQTLTSSLHLRDGYFLEASWDNYAYTREWNTPPTVEVIIVPNDSEDPGGAGELAVAASMAATANAYARATGKTPTEFPINHHDPSHFEVKPTIPPVPQSPTDGLTYLQE</sequence>
<protein>
    <submittedName>
        <fullName evidence="4">Isoquinoline 1-oxidoreductase beta subunit</fullName>
        <ecNumber evidence="4">1.3.99.16</ecNumber>
    </submittedName>
</protein>
<keyword evidence="2" id="KW-0472">Membrane</keyword>
<dbReference type="Pfam" id="PF02738">
    <property type="entry name" value="MoCoBD_1"/>
    <property type="match status" value="1"/>
</dbReference>
<dbReference type="InterPro" id="IPR037165">
    <property type="entry name" value="AldOxase/xan_DH_Mopterin-bd_sf"/>
</dbReference>
<evidence type="ECO:0000313" key="5">
    <source>
        <dbReference type="Proteomes" id="UP000564496"/>
    </source>
</evidence>
<dbReference type="GO" id="GO:0047121">
    <property type="term" value="F:isoquinoline 1-oxidoreductase activity"/>
    <property type="evidence" value="ECO:0007669"/>
    <property type="project" value="UniProtKB-EC"/>
</dbReference>
<dbReference type="Gene3D" id="3.90.1170.50">
    <property type="entry name" value="Aldehyde oxidase/xanthine dehydrogenase, a/b hammerhead"/>
    <property type="match status" value="1"/>
</dbReference>
<dbReference type="Proteomes" id="UP000564496">
    <property type="component" value="Unassembled WGS sequence"/>
</dbReference>
<keyword evidence="2" id="KW-1133">Transmembrane helix</keyword>
<gene>
    <name evidence="4" type="ORF">BJ988_002876</name>
</gene>
<evidence type="ECO:0000259" key="3">
    <source>
        <dbReference type="SMART" id="SM01008"/>
    </source>
</evidence>
<dbReference type="PROSITE" id="PS51318">
    <property type="entry name" value="TAT"/>
    <property type="match status" value="1"/>
</dbReference>
<evidence type="ECO:0000313" key="4">
    <source>
        <dbReference type="EMBL" id="NYI78228.1"/>
    </source>
</evidence>
<dbReference type="SMART" id="SM01008">
    <property type="entry name" value="Ald_Xan_dh_C"/>
    <property type="match status" value="1"/>
</dbReference>